<feature type="compositionally biased region" description="Polar residues" evidence="1">
    <location>
        <begin position="230"/>
        <end position="242"/>
    </location>
</feature>
<comment type="caution">
    <text evidence="3">The sequence shown here is derived from an EMBL/GenBank/DDBJ whole genome shotgun (WGS) entry which is preliminary data.</text>
</comment>
<accession>A0A9N8I0A7</accession>
<gene>
    <name evidence="3" type="ORF">SEMRO_2601_G332320.1</name>
</gene>
<reference evidence="3" key="1">
    <citation type="submission" date="2020-06" db="EMBL/GenBank/DDBJ databases">
        <authorList>
            <consortium name="Plant Systems Biology data submission"/>
        </authorList>
    </citation>
    <scope>NUCLEOTIDE SEQUENCE</scope>
    <source>
        <strain evidence="3">D6</strain>
    </source>
</reference>
<sequence>MKYHALSYPAIVTTAWLVVVCCLLPAATAFRPVATFSSSFVCCRQRPILRIQPPRHRRSSTNNQLMMRDVSASYWFQVGDTVRVVADDVKKAGVNLHNRMGTVVETWEKCDVDPTCCCAEQVDINMAVRVEFPGTEADPSAGTDDSFFFYFAEEELIKVTETVATTPTKEDDTIAMAATKPPSHSSLGLGRTVTHKFRIGRLQATPQQPTHWLGNWEPVSRPEDDAATKNGMQSGSDPNNQLPFDGMSCTAFKLDHLQSTGSQQPRGLASWEPTAQKQQQENDATVSSSAPFDGMSCTAFKLDHLQAAGSQQPRGLAKFVPVSKLPEDVASGVGDSIQSASTSSTNNQVPFDGMSCTAFKLDHLQSASSQQPRGLAKWEPVSDPQNSH</sequence>
<protein>
    <submittedName>
        <fullName evidence="3">Uncharacterized protein</fullName>
    </submittedName>
</protein>
<keyword evidence="4" id="KW-1185">Reference proteome</keyword>
<name>A0A9N8I0A7_9STRA</name>
<evidence type="ECO:0000256" key="2">
    <source>
        <dbReference type="SAM" id="SignalP"/>
    </source>
</evidence>
<feature type="region of interest" description="Disordered" evidence="1">
    <location>
        <begin position="202"/>
        <end position="290"/>
    </location>
</feature>
<feature type="compositionally biased region" description="Polar residues" evidence="1">
    <location>
        <begin position="273"/>
        <end position="290"/>
    </location>
</feature>
<dbReference type="AlphaFoldDB" id="A0A9N8I0A7"/>
<organism evidence="3 4">
    <name type="scientific">Seminavis robusta</name>
    <dbReference type="NCBI Taxonomy" id="568900"/>
    <lineage>
        <taxon>Eukaryota</taxon>
        <taxon>Sar</taxon>
        <taxon>Stramenopiles</taxon>
        <taxon>Ochrophyta</taxon>
        <taxon>Bacillariophyta</taxon>
        <taxon>Bacillariophyceae</taxon>
        <taxon>Bacillariophycidae</taxon>
        <taxon>Naviculales</taxon>
        <taxon>Naviculaceae</taxon>
        <taxon>Seminavis</taxon>
    </lineage>
</organism>
<feature type="chain" id="PRO_5040194336" evidence="2">
    <location>
        <begin position="30"/>
        <end position="388"/>
    </location>
</feature>
<evidence type="ECO:0000313" key="3">
    <source>
        <dbReference type="EMBL" id="CAB9529723.1"/>
    </source>
</evidence>
<feature type="signal peptide" evidence="2">
    <location>
        <begin position="1"/>
        <end position="29"/>
    </location>
</feature>
<proteinExistence type="predicted"/>
<keyword evidence="2" id="KW-0732">Signal</keyword>
<evidence type="ECO:0000256" key="1">
    <source>
        <dbReference type="SAM" id="MobiDB-lite"/>
    </source>
</evidence>
<dbReference type="OrthoDB" id="43365at2759"/>
<dbReference type="EMBL" id="CAICTM010002599">
    <property type="protein sequence ID" value="CAB9529723.1"/>
    <property type="molecule type" value="Genomic_DNA"/>
</dbReference>
<evidence type="ECO:0000313" key="4">
    <source>
        <dbReference type="Proteomes" id="UP001153069"/>
    </source>
</evidence>
<dbReference type="Proteomes" id="UP001153069">
    <property type="component" value="Unassembled WGS sequence"/>
</dbReference>
<feature type="region of interest" description="Disordered" evidence="1">
    <location>
        <begin position="362"/>
        <end position="388"/>
    </location>
</feature>